<evidence type="ECO:0000256" key="1">
    <source>
        <dbReference type="SAM" id="Phobius"/>
    </source>
</evidence>
<comment type="caution">
    <text evidence="2">The sequence shown here is derived from an EMBL/GenBank/DDBJ whole genome shotgun (WGS) entry which is preliminary data.</text>
</comment>
<reference evidence="2" key="1">
    <citation type="submission" date="2021-08" db="EMBL/GenBank/DDBJ databases">
        <title>WGS assembly of Ceratopteris richardii.</title>
        <authorList>
            <person name="Marchant D.B."/>
            <person name="Chen G."/>
            <person name="Jenkins J."/>
            <person name="Shu S."/>
            <person name="Leebens-Mack J."/>
            <person name="Grimwood J."/>
            <person name="Schmutz J."/>
            <person name="Soltis P."/>
            <person name="Soltis D."/>
            <person name="Chen Z.-H."/>
        </authorList>
    </citation>
    <scope>NUCLEOTIDE SEQUENCE</scope>
    <source>
        <strain evidence="2">Whitten #5841</strain>
        <tissue evidence="2">Leaf</tissue>
    </source>
</reference>
<feature type="transmembrane region" description="Helical" evidence="1">
    <location>
        <begin position="77"/>
        <end position="96"/>
    </location>
</feature>
<protein>
    <submittedName>
        <fullName evidence="2">Uncharacterized protein</fullName>
    </submittedName>
</protein>
<dbReference type="EMBL" id="CM035435">
    <property type="protein sequence ID" value="KAH7290120.1"/>
    <property type="molecule type" value="Genomic_DNA"/>
</dbReference>
<dbReference type="Proteomes" id="UP000825935">
    <property type="component" value="Chromosome 30"/>
</dbReference>
<evidence type="ECO:0000313" key="3">
    <source>
        <dbReference type="Proteomes" id="UP000825935"/>
    </source>
</evidence>
<keyword evidence="3" id="KW-1185">Reference proteome</keyword>
<gene>
    <name evidence="2" type="ORF">KP509_30G032700</name>
</gene>
<dbReference type="AlphaFoldDB" id="A0A8T2R2D2"/>
<name>A0A8T2R2D2_CERRI</name>
<accession>A0A8T2R2D2</accession>
<feature type="transmembrane region" description="Helical" evidence="1">
    <location>
        <begin position="28"/>
        <end position="56"/>
    </location>
</feature>
<keyword evidence="1" id="KW-0472">Membrane</keyword>
<keyword evidence="1" id="KW-1133">Transmembrane helix</keyword>
<organism evidence="2 3">
    <name type="scientific">Ceratopteris richardii</name>
    <name type="common">Triangle waterfern</name>
    <dbReference type="NCBI Taxonomy" id="49495"/>
    <lineage>
        <taxon>Eukaryota</taxon>
        <taxon>Viridiplantae</taxon>
        <taxon>Streptophyta</taxon>
        <taxon>Embryophyta</taxon>
        <taxon>Tracheophyta</taxon>
        <taxon>Polypodiopsida</taxon>
        <taxon>Polypodiidae</taxon>
        <taxon>Polypodiales</taxon>
        <taxon>Pteridineae</taxon>
        <taxon>Pteridaceae</taxon>
        <taxon>Parkerioideae</taxon>
        <taxon>Ceratopteris</taxon>
    </lineage>
</organism>
<sequence>MKFMGKLLLTTTNNIYIYLFRICTELGMYLFVLECSCLCLGCVYKLVLSFLVLAAGQNVLTLCIQQMHINNWIACEFFYLLISGHMVRCLRFIWMLCCI</sequence>
<evidence type="ECO:0000313" key="2">
    <source>
        <dbReference type="EMBL" id="KAH7290120.1"/>
    </source>
</evidence>
<proteinExistence type="predicted"/>
<keyword evidence="1" id="KW-0812">Transmembrane</keyword>